<dbReference type="InterPro" id="IPR011009">
    <property type="entry name" value="Kinase-like_dom_sf"/>
</dbReference>
<dbReference type="EMBL" id="KN831785">
    <property type="protein sequence ID" value="KIM39640.1"/>
    <property type="molecule type" value="Genomic_DNA"/>
</dbReference>
<dbReference type="Pfam" id="PF01636">
    <property type="entry name" value="APH"/>
    <property type="match status" value="1"/>
</dbReference>
<evidence type="ECO:0000313" key="3">
    <source>
        <dbReference type="Proteomes" id="UP000053424"/>
    </source>
</evidence>
<dbReference type="AlphaFoldDB" id="A0A0C3BSL2"/>
<accession>A0A0C3BSL2</accession>
<feature type="domain" description="Aminoglycoside phosphotransferase" evidence="1">
    <location>
        <begin position="207"/>
        <end position="277"/>
    </location>
</feature>
<protein>
    <recommendedName>
        <fullName evidence="1">Aminoglycoside phosphotransferase domain-containing protein</fullName>
    </recommendedName>
</protein>
<dbReference type="PANTHER" id="PTHR21310">
    <property type="entry name" value="AMINOGLYCOSIDE PHOSPHOTRANSFERASE-RELATED-RELATED"/>
    <property type="match status" value="1"/>
</dbReference>
<reference evidence="3" key="2">
    <citation type="submission" date="2015-01" db="EMBL/GenBank/DDBJ databases">
        <title>Evolutionary Origins and Diversification of the Mycorrhizal Mutualists.</title>
        <authorList>
            <consortium name="DOE Joint Genome Institute"/>
            <consortium name="Mycorrhizal Genomics Consortium"/>
            <person name="Kohler A."/>
            <person name="Kuo A."/>
            <person name="Nagy L.G."/>
            <person name="Floudas D."/>
            <person name="Copeland A."/>
            <person name="Barry K.W."/>
            <person name="Cichocki N."/>
            <person name="Veneault-Fourrey C."/>
            <person name="LaButti K."/>
            <person name="Lindquist E.A."/>
            <person name="Lipzen A."/>
            <person name="Lundell T."/>
            <person name="Morin E."/>
            <person name="Murat C."/>
            <person name="Riley R."/>
            <person name="Ohm R."/>
            <person name="Sun H."/>
            <person name="Tunlid A."/>
            <person name="Henrissat B."/>
            <person name="Grigoriev I.V."/>
            <person name="Hibbett D.S."/>
            <person name="Martin F."/>
        </authorList>
    </citation>
    <scope>NUCLEOTIDE SEQUENCE [LARGE SCALE GENOMIC DNA]</scope>
    <source>
        <strain evidence="3">h7</strain>
    </source>
</reference>
<proteinExistence type="predicted"/>
<evidence type="ECO:0000313" key="2">
    <source>
        <dbReference type="EMBL" id="KIM39640.1"/>
    </source>
</evidence>
<keyword evidence="3" id="KW-1185">Reference proteome</keyword>
<dbReference type="OrthoDB" id="5404599at2759"/>
<dbReference type="SUPFAM" id="SSF56112">
    <property type="entry name" value="Protein kinase-like (PK-like)"/>
    <property type="match status" value="1"/>
</dbReference>
<dbReference type="Gene3D" id="3.90.1200.10">
    <property type="match status" value="1"/>
</dbReference>
<gene>
    <name evidence="2" type="ORF">M413DRAFT_194449</name>
</gene>
<evidence type="ECO:0000259" key="1">
    <source>
        <dbReference type="Pfam" id="PF01636"/>
    </source>
</evidence>
<name>A0A0C3BSL2_HEBCY</name>
<dbReference type="Proteomes" id="UP000053424">
    <property type="component" value="Unassembled WGS sequence"/>
</dbReference>
<reference evidence="2 3" key="1">
    <citation type="submission" date="2014-04" db="EMBL/GenBank/DDBJ databases">
        <authorList>
            <consortium name="DOE Joint Genome Institute"/>
            <person name="Kuo A."/>
            <person name="Gay G."/>
            <person name="Dore J."/>
            <person name="Kohler A."/>
            <person name="Nagy L.G."/>
            <person name="Floudas D."/>
            <person name="Copeland A."/>
            <person name="Barry K.W."/>
            <person name="Cichocki N."/>
            <person name="Veneault-Fourrey C."/>
            <person name="LaButti K."/>
            <person name="Lindquist E.A."/>
            <person name="Lipzen A."/>
            <person name="Lundell T."/>
            <person name="Morin E."/>
            <person name="Murat C."/>
            <person name="Sun H."/>
            <person name="Tunlid A."/>
            <person name="Henrissat B."/>
            <person name="Grigoriev I.V."/>
            <person name="Hibbett D.S."/>
            <person name="Martin F."/>
            <person name="Nordberg H.P."/>
            <person name="Cantor M.N."/>
            <person name="Hua S.X."/>
        </authorList>
    </citation>
    <scope>NUCLEOTIDE SEQUENCE [LARGE SCALE GENOMIC DNA]</scope>
    <source>
        <strain evidence="3">h7</strain>
    </source>
</reference>
<organism evidence="2 3">
    <name type="scientific">Hebeloma cylindrosporum</name>
    <dbReference type="NCBI Taxonomy" id="76867"/>
    <lineage>
        <taxon>Eukaryota</taxon>
        <taxon>Fungi</taxon>
        <taxon>Dikarya</taxon>
        <taxon>Basidiomycota</taxon>
        <taxon>Agaricomycotina</taxon>
        <taxon>Agaricomycetes</taxon>
        <taxon>Agaricomycetidae</taxon>
        <taxon>Agaricales</taxon>
        <taxon>Agaricineae</taxon>
        <taxon>Hymenogastraceae</taxon>
        <taxon>Hebeloma</taxon>
    </lineage>
</organism>
<sequence>MDEPFLPPVPRIRLTLTQKLLHALLVNLPKFCRRTVYDFCLKICRKPYPPLPIYRLPFGLVLKVGSTNGIKNEACALKLLQNFRGVNHPALFDYVPTRDPNKSYMVSTWISGDCILDVWDSLSDTDKGMVVKDLQGQCKALRHGTQTLDRVISNAAGGGVADFRVPWISDKPRTFADCREFGQEVWIGMDHDMVPARVALRPIMLPIINRSNVPVSLCHGDIAPKNMIFPGGLKDWRAGRTRICLIDWEQAGWMPVYWDALKATWMELERDTEWFEMARHIFPEDRDILDADWEWRSRSGITII</sequence>
<dbReference type="HOGENOM" id="CLU_021768_3_2_1"/>
<dbReference type="InterPro" id="IPR002575">
    <property type="entry name" value="Aminoglycoside_PTrfase"/>
</dbReference>
<dbReference type="InterPro" id="IPR051678">
    <property type="entry name" value="AGP_Transferase"/>
</dbReference>
<dbReference type="PANTHER" id="PTHR21310:SF15">
    <property type="entry name" value="AMINOGLYCOSIDE PHOSPHOTRANSFERASE DOMAIN-CONTAINING PROTEIN"/>
    <property type="match status" value="1"/>
</dbReference>